<accession>A0A941IKL5</accession>
<dbReference type="AlphaFoldDB" id="A0A941IKL5"/>
<dbReference type="EMBL" id="JAGSOG010000004">
    <property type="protein sequence ID" value="MBR7831975.1"/>
    <property type="molecule type" value="Genomic_DNA"/>
</dbReference>
<protein>
    <submittedName>
        <fullName evidence="2">Carboxymuconolactone decarboxylase family protein</fullName>
    </submittedName>
</protein>
<proteinExistence type="predicted"/>
<evidence type="ECO:0000313" key="2">
    <source>
        <dbReference type="EMBL" id="MBR7831975.1"/>
    </source>
</evidence>
<sequence>MASALARSAMRPLALAQIRYVEPARPGSAGASVDEVYRQVERDFGVLAPPVAMHSPAPETMAASWLMLRETLLAPGLIPRAVREAVASAVSLENTCPYCVTVHSATLHGLSGGKDARHVAAGEVDRVRDPAVRAAAAWIADEARGPFPFPVEQAPEYVGVAVTFHYLNRMVNTFLEDAPMPPRAPRQGLGMVKRVLSGMIRAAGRHIGAPGDSLDLLPKAATPLDAAWTQSNPIIAQAFARADAAIERAGERSVPSAVRTMLRMEVEAWDGRPKGVSRAWVEDCARTLPAEQRPAGRLALLTALASYQIDASLIGDFRMVNPDDAPLIELTAWSAWTAARTQGRRLYQGT</sequence>
<reference evidence="2" key="1">
    <citation type="submission" date="2021-04" db="EMBL/GenBank/DDBJ databases">
        <title>Genome based classification of Actinospica acidithermotolerans sp. nov., an actinobacterium isolated from an Indonesian hot spring.</title>
        <authorList>
            <person name="Kusuma A.B."/>
            <person name="Putra K.E."/>
            <person name="Nafisah S."/>
            <person name="Loh J."/>
            <person name="Nouioui I."/>
            <person name="Goodfellow M."/>
        </authorList>
    </citation>
    <scope>NUCLEOTIDE SEQUENCE</scope>
    <source>
        <strain evidence="2">CSCA 57</strain>
    </source>
</reference>
<dbReference type="RefSeq" id="WP_212526512.1">
    <property type="nucleotide sequence ID" value="NZ_JAGSOG010000004.1"/>
</dbReference>
<dbReference type="GO" id="GO:0051920">
    <property type="term" value="F:peroxiredoxin activity"/>
    <property type="evidence" value="ECO:0007669"/>
    <property type="project" value="InterPro"/>
</dbReference>
<name>A0A941IKL5_9ACTN</name>
<keyword evidence="3" id="KW-1185">Reference proteome</keyword>
<organism evidence="2 3">
    <name type="scientific">Actinospica durhamensis</name>
    <dbReference type="NCBI Taxonomy" id="1508375"/>
    <lineage>
        <taxon>Bacteria</taxon>
        <taxon>Bacillati</taxon>
        <taxon>Actinomycetota</taxon>
        <taxon>Actinomycetes</taxon>
        <taxon>Catenulisporales</taxon>
        <taxon>Actinospicaceae</taxon>
        <taxon>Actinospica</taxon>
    </lineage>
</organism>
<gene>
    <name evidence="2" type="ORF">KDL01_01805</name>
</gene>
<dbReference type="Pfam" id="PF02627">
    <property type="entry name" value="CMD"/>
    <property type="match status" value="1"/>
</dbReference>
<dbReference type="Proteomes" id="UP000675781">
    <property type="component" value="Unassembled WGS sequence"/>
</dbReference>
<dbReference type="SUPFAM" id="SSF69118">
    <property type="entry name" value="AhpD-like"/>
    <property type="match status" value="1"/>
</dbReference>
<feature type="domain" description="Carboxymuconolactone decarboxylase-like" evidence="1">
    <location>
        <begin position="62"/>
        <end position="140"/>
    </location>
</feature>
<evidence type="ECO:0000259" key="1">
    <source>
        <dbReference type="Pfam" id="PF02627"/>
    </source>
</evidence>
<dbReference type="InterPro" id="IPR003779">
    <property type="entry name" value="CMD-like"/>
</dbReference>
<comment type="caution">
    <text evidence="2">The sequence shown here is derived from an EMBL/GenBank/DDBJ whole genome shotgun (WGS) entry which is preliminary data.</text>
</comment>
<evidence type="ECO:0000313" key="3">
    <source>
        <dbReference type="Proteomes" id="UP000675781"/>
    </source>
</evidence>
<dbReference type="Gene3D" id="1.20.1290.10">
    <property type="entry name" value="AhpD-like"/>
    <property type="match status" value="1"/>
</dbReference>
<dbReference type="InterPro" id="IPR029032">
    <property type="entry name" value="AhpD-like"/>
</dbReference>